<proteinExistence type="predicted"/>
<evidence type="ECO:0000313" key="4">
    <source>
        <dbReference type="EMBL" id="CAB4801816.1"/>
    </source>
</evidence>
<keyword evidence="1" id="KW-1133">Transmembrane helix</keyword>
<dbReference type="InterPro" id="IPR032710">
    <property type="entry name" value="NTF2-like_dom_sf"/>
</dbReference>
<dbReference type="SMART" id="SM00978">
    <property type="entry name" value="Tim44"/>
    <property type="match status" value="1"/>
</dbReference>
<feature type="transmembrane region" description="Helical" evidence="1">
    <location>
        <begin position="57"/>
        <end position="80"/>
    </location>
</feature>
<accession>A0A6J5ZWX6</accession>
<keyword evidence="1" id="KW-0812">Transmembrane</keyword>
<dbReference type="SUPFAM" id="SSF54427">
    <property type="entry name" value="NTF2-like"/>
    <property type="match status" value="1"/>
</dbReference>
<dbReference type="InterPro" id="IPR007379">
    <property type="entry name" value="Tim44-like_dom"/>
</dbReference>
<gene>
    <name evidence="4" type="ORF">UFOPK2969_01513</name>
    <name evidence="3" type="ORF">UFOPK3331_01603</name>
</gene>
<evidence type="ECO:0000256" key="1">
    <source>
        <dbReference type="SAM" id="Phobius"/>
    </source>
</evidence>
<dbReference type="Gene3D" id="3.10.450.240">
    <property type="match status" value="1"/>
</dbReference>
<name>A0A6J5ZWX6_9ZZZZ</name>
<organism evidence="3">
    <name type="scientific">freshwater metagenome</name>
    <dbReference type="NCBI Taxonomy" id="449393"/>
    <lineage>
        <taxon>unclassified sequences</taxon>
        <taxon>metagenomes</taxon>
        <taxon>ecological metagenomes</taxon>
    </lineage>
</organism>
<evidence type="ECO:0000259" key="2">
    <source>
        <dbReference type="SMART" id="SM00978"/>
    </source>
</evidence>
<feature type="domain" description="Tim44-like" evidence="2">
    <location>
        <begin position="124"/>
        <end position="307"/>
    </location>
</feature>
<dbReference type="EMBL" id="CAESAL010000077">
    <property type="protein sequence ID" value="CAB4345709.1"/>
    <property type="molecule type" value="Genomic_DNA"/>
</dbReference>
<keyword evidence="1" id="KW-0472">Membrane</keyword>
<evidence type="ECO:0000313" key="3">
    <source>
        <dbReference type="EMBL" id="CAB4345709.1"/>
    </source>
</evidence>
<dbReference type="AlphaFoldDB" id="A0A6J5ZWX6"/>
<dbReference type="Pfam" id="PF04280">
    <property type="entry name" value="Tim44"/>
    <property type="match status" value="1"/>
</dbReference>
<dbReference type="EMBL" id="CAFAAD010000142">
    <property type="protein sequence ID" value="CAB4801816.1"/>
    <property type="molecule type" value="Genomic_DNA"/>
</dbReference>
<reference evidence="3" key="1">
    <citation type="submission" date="2020-05" db="EMBL/GenBank/DDBJ databases">
        <authorList>
            <person name="Chiriac C."/>
            <person name="Salcher M."/>
            <person name="Ghai R."/>
            <person name="Kavagutti S V."/>
        </authorList>
    </citation>
    <scope>NUCLEOTIDE SEQUENCE</scope>
</reference>
<sequence length="320" mass="33688">MLSSLQLLASEGSLQFAVLLGRAGGGSGGGSFGGGGSSGGGGGFFGGSSGGGVGGGAGLAVLFFGGFGMWVVFMIIRMLIRRSQGGGMSNSGVDSTLPTGMAPAAMGETFGGGETARASTAVELTAGIDEIKTHDSAFDPDALITGLQASFYVVQQGWSERRPDLTRSVMADAIWNAHRMQIDGYTRSKQTNLMDGLAIQYANLVAASCDGHHDSIVIRFFVQSADYVTDDQTGKVVRGHKNLEPWCEDWVYQRSARAKTNPEGGLLQRKCPNCGAPLDVEDTGACKFCRAPIMGGDQDWVLVRIDQLPSWEWAMSNIPR</sequence>
<protein>
    <submittedName>
        <fullName evidence="3">Unannotated protein</fullName>
    </submittedName>
</protein>